<feature type="signal peptide" evidence="2">
    <location>
        <begin position="1"/>
        <end position="41"/>
    </location>
</feature>
<feature type="domain" description="DUF11" evidence="3">
    <location>
        <begin position="560"/>
        <end position="665"/>
    </location>
</feature>
<evidence type="ECO:0000259" key="3">
    <source>
        <dbReference type="Pfam" id="PF01345"/>
    </source>
</evidence>
<dbReference type="NCBIfam" id="TIGR01451">
    <property type="entry name" value="B_ant_repeat"/>
    <property type="match status" value="2"/>
</dbReference>
<reference evidence="4 5" key="1">
    <citation type="submission" date="2017-06" db="EMBL/GenBank/DDBJ databases">
        <authorList>
            <person name="Kim H.J."/>
            <person name="Triplett B.A."/>
        </authorList>
    </citation>
    <scope>NUCLEOTIDE SEQUENCE [LARGE SCALE GENOMIC DNA]</scope>
    <source>
        <strain evidence="4 5">CGMCC 4.2132</strain>
    </source>
</reference>
<evidence type="ECO:0000256" key="1">
    <source>
        <dbReference type="SAM" id="MobiDB-lite"/>
    </source>
</evidence>
<dbReference type="Pfam" id="PF01345">
    <property type="entry name" value="DUF11"/>
    <property type="match status" value="2"/>
</dbReference>
<evidence type="ECO:0000256" key="2">
    <source>
        <dbReference type="SAM" id="SignalP"/>
    </source>
</evidence>
<dbReference type="Gene3D" id="2.60.40.10">
    <property type="entry name" value="Immunoglobulins"/>
    <property type="match status" value="1"/>
</dbReference>
<dbReference type="InterPro" id="IPR047589">
    <property type="entry name" value="DUF11_rpt"/>
</dbReference>
<dbReference type="InterPro" id="IPR024079">
    <property type="entry name" value="MetalloPept_cat_dom_sf"/>
</dbReference>
<dbReference type="Gene3D" id="3.40.390.10">
    <property type="entry name" value="Collagenase (Catalytic Domain)"/>
    <property type="match status" value="1"/>
</dbReference>
<accession>A0A239EFQ0</accession>
<dbReference type="AlphaFoldDB" id="A0A239EFQ0"/>
<feature type="region of interest" description="Disordered" evidence="1">
    <location>
        <begin position="645"/>
        <end position="665"/>
    </location>
</feature>
<keyword evidence="2" id="KW-0732">Signal</keyword>
<dbReference type="Proteomes" id="UP000198282">
    <property type="component" value="Unassembled WGS sequence"/>
</dbReference>
<name>A0A239EFQ0_9ACTN</name>
<dbReference type="InterPro" id="IPR051172">
    <property type="entry name" value="Chlamydia_OmcB"/>
</dbReference>
<keyword evidence="5" id="KW-1185">Reference proteome</keyword>
<evidence type="ECO:0000313" key="5">
    <source>
        <dbReference type="Proteomes" id="UP000198282"/>
    </source>
</evidence>
<feature type="domain" description="DUF11" evidence="3">
    <location>
        <begin position="673"/>
        <end position="782"/>
    </location>
</feature>
<dbReference type="GO" id="GO:0008237">
    <property type="term" value="F:metallopeptidase activity"/>
    <property type="evidence" value="ECO:0007669"/>
    <property type="project" value="InterPro"/>
</dbReference>
<dbReference type="InterPro" id="IPR013783">
    <property type="entry name" value="Ig-like_fold"/>
</dbReference>
<dbReference type="GO" id="GO:0005975">
    <property type="term" value="P:carbohydrate metabolic process"/>
    <property type="evidence" value="ECO:0007669"/>
    <property type="project" value="UniProtKB-ARBA"/>
</dbReference>
<organism evidence="4 5">
    <name type="scientific">Streptosporangium subroseum</name>
    <dbReference type="NCBI Taxonomy" id="106412"/>
    <lineage>
        <taxon>Bacteria</taxon>
        <taxon>Bacillati</taxon>
        <taxon>Actinomycetota</taxon>
        <taxon>Actinomycetes</taxon>
        <taxon>Streptosporangiales</taxon>
        <taxon>Streptosporangiaceae</taxon>
        <taxon>Streptosporangium</taxon>
    </lineage>
</organism>
<dbReference type="PANTHER" id="PTHR34819">
    <property type="entry name" value="LARGE CYSTEINE-RICH PERIPLASMIC PROTEIN OMCB"/>
    <property type="match status" value="1"/>
</dbReference>
<protein>
    <submittedName>
        <fullName evidence="4">Conserved repeat domain-containing protein</fullName>
    </submittedName>
</protein>
<evidence type="ECO:0000313" key="4">
    <source>
        <dbReference type="EMBL" id="SNS43078.1"/>
    </source>
</evidence>
<dbReference type="EMBL" id="FZOD01000009">
    <property type="protein sequence ID" value="SNS43078.1"/>
    <property type="molecule type" value="Genomic_DNA"/>
</dbReference>
<proteinExistence type="predicted"/>
<dbReference type="InterPro" id="IPR001434">
    <property type="entry name" value="OmcB-like_DUF11"/>
</dbReference>
<dbReference type="PANTHER" id="PTHR34819:SF3">
    <property type="entry name" value="CELL SURFACE PROTEIN"/>
    <property type="match status" value="1"/>
</dbReference>
<sequence length="947" mass="99936">MAHFTSHGLRRKGRKPRIALYAAIGLLFAMLPALSSSTASAATSVTLTLRINNVLQIENPDTAAGDGDYFPEVRIGDGPLERRGVIEDDVFSPGWQFTQTVNLPAGQSSVPILIRLWDEDSGPTEGGDDKMDISPQDDDVDLDLVYYDTVEGNSWSGDLLNSLTVGQGDGDHGFPSNNDGRKARIDFSISNGTSVDIDGDGIPDAVEQQDAVYGPDGFKVADLVGLDPCRKSVVVQIDYMSDSGPTGHSHEPDPNAIGEVKAAFDAAPVDAVSPCPYPGDHKATGMDFIHVRGKAIGEQPVMNFEDEDLGDDYRSARNANFNFSLAIYAHYAIFAHDLRAGKDDSGQCCEPERGHNKDFLVTLGSWTGGVGTTREQSGSIMHELGHALGLDHGGSDDTNYKPNYLSVMNYSFDPDGIPTGPGSAPDRLDYSRASLPTLKKTALLEPNGIGDGTDMTSWTAPDRSPQFGRGNAALNWNNNVDPTTMLPVIDPNPVDVNINAGDDASTQRTELTGHDDWHSLKFRAAAAQTANGAGVSHGPDIGFDTAQKRRTAFHDFYDPDVTVTKTVDKTDAKSGDTLGYTVQVKNVGKGTATAVGLTDTFPDATTATRSLPNLGPSATATASFTYLVPCATEDGTKLTNKATATATNLDGGPEANTTNNTGTATTTVHAPRLTLTKKASPTVNAGEAITSTITYANTGSDGASEVTVTDTLPAGVYYSPALDLGTGPKPNSVTLNADGTRTLVWNVGDVPATSGDRTIVFTARPTLLSLPGATHINKVSVSYKSAGGACTFAPVTASAQTSITAVTPSRLPLLSTLWGLRTDLRTAEVLARVQATDTRFDGADNSAANGTLSQQEASAVLFLPVTQPRTVRAELLATMFNLASRRINAGTAVNTLTIRGLGLNTVGDAVRYAQATLAQPPTLSNLIRYTNTTLVLTEINSGVAERY</sequence>
<gene>
    <name evidence="4" type="ORF">SAMN05216276_1009105</name>
</gene>
<dbReference type="SUPFAM" id="SSF55486">
    <property type="entry name" value="Metalloproteases ('zincins'), catalytic domain"/>
    <property type="match status" value="1"/>
</dbReference>
<feature type="chain" id="PRO_5012850951" evidence="2">
    <location>
        <begin position="42"/>
        <end position="947"/>
    </location>
</feature>